<dbReference type="EMBL" id="BONE01000009">
    <property type="protein sequence ID" value="GIF72090.1"/>
    <property type="molecule type" value="Genomic_DNA"/>
</dbReference>
<dbReference type="InterPro" id="IPR016169">
    <property type="entry name" value="FAD-bd_PCMH_sub2"/>
</dbReference>
<dbReference type="PROSITE" id="PS51387">
    <property type="entry name" value="FAD_PCMH"/>
    <property type="match status" value="1"/>
</dbReference>
<keyword evidence="4" id="KW-0560">Oxidoreductase</keyword>
<protein>
    <recommendedName>
        <fullName evidence="5">FAD-binding PCMH-type domain-containing protein</fullName>
    </recommendedName>
</protein>
<accession>A0ABQ4CLE6</accession>
<proteinExistence type="inferred from homology"/>
<dbReference type="SUPFAM" id="SSF55103">
    <property type="entry name" value="FAD-linked oxidases, C-terminal domain"/>
    <property type="match status" value="1"/>
</dbReference>
<dbReference type="RefSeq" id="WP_203711549.1">
    <property type="nucleotide sequence ID" value="NZ_BONE01000009.1"/>
</dbReference>
<reference evidence="6 7" key="1">
    <citation type="submission" date="2021-01" db="EMBL/GenBank/DDBJ databases">
        <title>Whole genome shotgun sequence of Asanoa siamensis NBRC 107932.</title>
        <authorList>
            <person name="Komaki H."/>
            <person name="Tamura T."/>
        </authorList>
    </citation>
    <scope>NUCLEOTIDE SEQUENCE [LARGE SCALE GENOMIC DNA]</scope>
    <source>
        <strain evidence="6 7">NBRC 107932</strain>
    </source>
</reference>
<dbReference type="SUPFAM" id="SSF56176">
    <property type="entry name" value="FAD-binding/transporter-associated domain-like"/>
    <property type="match status" value="1"/>
</dbReference>
<dbReference type="InterPro" id="IPR016166">
    <property type="entry name" value="FAD-bd_PCMH"/>
</dbReference>
<sequence length="426" mass="43513">MATHGPGQGGEAVPRLVGQLHTDAALLDAASVDFGRQTVRRPRAVFEPAHAADVAAMVRRGRATGVPVVVRGAGHTVDAQTLTAGGVVISLTALASVGSVISEPTSAAAGSAPPVSSVRVEAGARWRDVVAVTLPLGLAPPVLPDYLDLTVGGTIAAGGVGGASHRHGSVADNVIALDVVTPAGDLVTCSAGGLFDAVRGTQGAHGIITAATLTLHPVAAAVVRHRLAYPSLGPFLDDQHRLIAAPRFDHFVGQALWAGQGWSFVIDAAAADPAPLDDLAAAEVTTEKVSAAEFVHRLDPLVDQARATGSWQGDAHPRANVFLPGRHAAGVIGAVVRELTPADLGPGGSVLIYAIPTARLAAPRMPKADDPVTVVFGVQRTAPAGDRVALARMRRANAALQVTARRLGGASYSHPAAGRRVRRYPV</sequence>
<keyword evidence="3" id="KW-0274">FAD</keyword>
<organism evidence="6 7">
    <name type="scientific">Asanoa siamensis</name>
    <dbReference type="NCBI Taxonomy" id="926357"/>
    <lineage>
        <taxon>Bacteria</taxon>
        <taxon>Bacillati</taxon>
        <taxon>Actinomycetota</taxon>
        <taxon>Actinomycetes</taxon>
        <taxon>Micromonosporales</taxon>
        <taxon>Micromonosporaceae</taxon>
        <taxon>Asanoa</taxon>
    </lineage>
</organism>
<evidence type="ECO:0000256" key="1">
    <source>
        <dbReference type="ARBA" id="ARBA00005466"/>
    </source>
</evidence>
<keyword evidence="7" id="KW-1185">Reference proteome</keyword>
<comment type="similarity">
    <text evidence="1">Belongs to the oxygen-dependent FAD-linked oxidoreductase family.</text>
</comment>
<dbReference type="InterPro" id="IPR006094">
    <property type="entry name" value="Oxid_FAD_bind_N"/>
</dbReference>
<dbReference type="InterPro" id="IPR036318">
    <property type="entry name" value="FAD-bd_PCMH-like_sf"/>
</dbReference>
<keyword evidence="2" id="KW-0285">Flavoprotein</keyword>
<evidence type="ECO:0000256" key="2">
    <source>
        <dbReference type="ARBA" id="ARBA00022630"/>
    </source>
</evidence>
<evidence type="ECO:0000256" key="3">
    <source>
        <dbReference type="ARBA" id="ARBA00022827"/>
    </source>
</evidence>
<dbReference type="Gene3D" id="3.30.465.10">
    <property type="match status" value="1"/>
</dbReference>
<dbReference type="InterPro" id="IPR050432">
    <property type="entry name" value="FAD-linked_Oxidoreductases_BP"/>
</dbReference>
<dbReference type="InterPro" id="IPR016167">
    <property type="entry name" value="FAD-bd_PCMH_sub1"/>
</dbReference>
<evidence type="ECO:0000256" key="4">
    <source>
        <dbReference type="ARBA" id="ARBA00023002"/>
    </source>
</evidence>
<comment type="caution">
    <text evidence="6">The sequence shown here is derived from an EMBL/GenBank/DDBJ whole genome shotgun (WGS) entry which is preliminary data.</text>
</comment>
<dbReference type="PANTHER" id="PTHR13878:SF127">
    <property type="entry name" value="CYTOKININ DEHYDROGENASE 3"/>
    <property type="match status" value="1"/>
</dbReference>
<evidence type="ECO:0000313" key="6">
    <source>
        <dbReference type="EMBL" id="GIF72090.1"/>
    </source>
</evidence>
<evidence type="ECO:0000259" key="5">
    <source>
        <dbReference type="PROSITE" id="PS51387"/>
    </source>
</evidence>
<dbReference type="Gene3D" id="3.30.43.10">
    <property type="entry name" value="Uridine Diphospho-n-acetylenolpyruvylglucosamine Reductase, domain 2"/>
    <property type="match status" value="1"/>
</dbReference>
<gene>
    <name evidence="6" type="ORF">Asi02nite_16080</name>
</gene>
<evidence type="ECO:0000313" key="7">
    <source>
        <dbReference type="Proteomes" id="UP000604117"/>
    </source>
</evidence>
<dbReference type="Proteomes" id="UP000604117">
    <property type="component" value="Unassembled WGS sequence"/>
</dbReference>
<dbReference type="Gene3D" id="3.40.462.10">
    <property type="entry name" value="FAD-linked oxidases, C-terminal domain"/>
    <property type="match status" value="1"/>
</dbReference>
<dbReference type="PANTHER" id="PTHR13878">
    <property type="entry name" value="GULONOLACTONE OXIDASE"/>
    <property type="match status" value="1"/>
</dbReference>
<dbReference type="InterPro" id="IPR016164">
    <property type="entry name" value="FAD-linked_Oxase-like_C"/>
</dbReference>
<dbReference type="Pfam" id="PF01565">
    <property type="entry name" value="FAD_binding_4"/>
    <property type="match status" value="1"/>
</dbReference>
<name>A0ABQ4CLE6_9ACTN</name>
<dbReference type="InterPro" id="IPR016170">
    <property type="entry name" value="Cytok_DH_C_sf"/>
</dbReference>
<feature type="domain" description="FAD-binding PCMH-type" evidence="5">
    <location>
        <begin position="38"/>
        <end position="218"/>
    </location>
</feature>